<evidence type="ECO:0000313" key="3">
    <source>
        <dbReference type="Proteomes" id="UP000238954"/>
    </source>
</evidence>
<comment type="caution">
    <text evidence="2">The sequence shown here is derived from an EMBL/GenBank/DDBJ whole genome shotgun (WGS) entry which is preliminary data.</text>
</comment>
<reference evidence="3" key="1">
    <citation type="submission" date="2017-11" db="EMBL/GenBank/DDBJ databases">
        <title>The complete genome sequence of Sphingopyxis pomeranensis sp. nov. strain WS5A3p.</title>
        <authorList>
            <person name="Kaminski M.A."/>
        </authorList>
    </citation>
    <scope>NUCLEOTIDE SEQUENCE [LARGE SCALE GENOMIC DNA]</scope>
    <source>
        <strain evidence="3">WS5A3p</strain>
    </source>
</reference>
<evidence type="ECO:0000313" key="2">
    <source>
        <dbReference type="EMBL" id="PQM29402.1"/>
    </source>
</evidence>
<keyword evidence="3" id="KW-1185">Reference proteome</keyword>
<feature type="compositionally biased region" description="Polar residues" evidence="1">
    <location>
        <begin position="104"/>
        <end position="119"/>
    </location>
</feature>
<accession>A0A2S8BAF7</accession>
<organism evidence="2 3">
    <name type="scientific">Sphingopyxis lindanitolerans</name>
    <dbReference type="NCBI Taxonomy" id="2054227"/>
    <lineage>
        <taxon>Bacteria</taxon>
        <taxon>Pseudomonadati</taxon>
        <taxon>Pseudomonadota</taxon>
        <taxon>Alphaproteobacteria</taxon>
        <taxon>Sphingomonadales</taxon>
        <taxon>Sphingomonadaceae</taxon>
        <taxon>Sphingopyxis</taxon>
    </lineage>
</organism>
<dbReference type="EMBL" id="PHFW01000001">
    <property type="protein sequence ID" value="PQM29402.1"/>
    <property type="molecule type" value="Genomic_DNA"/>
</dbReference>
<dbReference type="RefSeq" id="WP_105997360.1">
    <property type="nucleotide sequence ID" value="NZ_CM009578.1"/>
</dbReference>
<dbReference type="AlphaFoldDB" id="A0A2S8BAF7"/>
<feature type="region of interest" description="Disordered" evidence="1">
    <location>
        <begin position="98"/>
        <end position="119"/>
    </location>
</feature>
<sequence length="591" mass="65424">MAVYPLYKMATPYNAPELVDLDFAQSFDTIYLAHQYYPVSKLVRADHADWAYSQVSFSPGIDPPTSLAAVATVANTDAANTGDSYFPQDYSYIVSAVNGDGQESRGSTPDGATNDTELPRNYTSISWTAPTGDVEYYRVYKAHESGSFGYIGETESLSFVDDGYQPDYSDAPIEAYTPFNATGKYPARLGFWEQRLWLGRSTSSPNGVFATRTADFENMDFARPQRENDSIAMSISTGESNVIEAFIPMDRLIVGTSDNIFSLVGPNDDILVPTPPPGAKRHVGRGMDLPKPVVVGEVAFYQPRVETGLRTLGYTFEIDGYRSNDVSIFAPHLFENFRIVRMAYQAEPGSVLWCVRNDGVLLALTWEAEQQVWGWTEMDVGGFVLDVCCVPEGEENRVYLTVEREINGETVRYVEYLDRLKWSDYRTASFLDCSKIYIFDDPQTRILGLGHLEGREVMVLADGFSVTTTVVGGEIQLADAATNVIVGLAYDAIIETMPLPPEPNKKITGEIYVELVESFDVYAGRVESELELLTTRREGEIGAPIPFTGLPEPAHPTQTVDREATIIVKQTSPYPMTVTGLYYGVEAKGRG</sequence>
<dbReference type="Proteomes" id="UP000238954">
    <property type="component" value="Chromosome"/>
</dbReference>
<protein>
    <submittedName>
        <fullName evidence="2">Uncharacterized protein</fullName>
    </submittedName>
</protein>
<gene>
    <name evidence="2" type="ORF">CVO77_00230</name>
</gene>
<dbReference type="OrthoDB" id="5438497at2"/>
<name>A0A2S8BAF7_9SPHN</name>
<proteinExistence type="predicted"/>
<evidence type="ECO:0000256" key="1">
    <source>
        <dbReference type="SAM" id="MobiDB-lite"/>
    </source>
</evidence>